<keyword evidence="3" id="KW-1185">Reference proteome</keyword>
<organism evidence="2 3">
    <name type="scientific">Prunus dulcis</name>
    <name type="common">Almond</name>
    <name type="synonym">Amygdalus dulcis</name>
    <dbReference type="NCBI Taxonomy" id="3755"/>
    <lineage>
        <taxon>Eukaryota</taxon>
        <taxon>Viridiplantae</taxon>
        <taxon>Streptophyta</taxon>
        <taxon>Embryophyta</taxon>
        <taxon>Tracheophyta</taxon>
        <taxon>Spermatophyta</taxon>
        <taxon>Magnoliopsida</taxon>
        <taxon>eudicotyledons</taxon>
        <taxon>Gunneridae</taxon>
        <taxon>Pentapetalae</taxon>
        <taxon>rosids</taxon>
        <taxon>fabids</taxon>
        <taxon>Rosales</taxon>
        <taxon>Rosaceae</taxon>
        <taxon>Amygdaloideae</taxon>
        <taxon>Amygdaleae</taxon>
        <taxon>Prunus</taxon>
    </lineage>
</organism>
<evidence type="ECO:0000313" key="2">
    <source>
        <dbReference type="EMBL" id="KAI5329590.1"/>
    </source>
</evidence>
<accession>A0AAD4Z1R4</accession>
<evidence type="ECO:0000313" key="3">
    <source>
        <dbReference type="Proteomes" id="UP001054821"/>
    </source>
</evidence>
<dbReference type="AlphaFoldDB" id="A0AAD4Z1R4"/>
<sequence>MNPADLKRIGVGIVSSSNESDSSSENHVNGGMDKERIVPSFNSSSTALGLFRSFSRENSRKHCLQLLKTKMPSGADPRDVDSQQCNSGRFKSANDCVVKPSRKGANGGGSGHNGKHSEGGSGPSDGKPDGGVAGDEGGNGAGATEGAGEGGILEKLCFM</sequence>
<feature type="region of interest" description="Disordered" evidence="1">
    <location>
        <begin position="1"/>
        <end position="40"/>
    </location>
</feature>
<feature type="region of interest" description="Disordered" evidence="1">
    <location>
        <begin position="67"/>
        <end position="159"/>
    </location>
</feature>
<dbReference type="EMBL" id="JAJFAZ020000005">
    <property type="protein sequence ID" value="KAI5329590.1"/>
    <property type="molecule type" value="Genomic_DNA"/>
</dbReference>
<name>A0AAD4Z1R4_PRUDU</name>
<dbReference type="Proteomes" id="UP001054821">
    <property type="component" value="Chromosome 5"/>
</dbReference>
<feature type="compositionally biased region" description="Low complexity" evidence="1">
    <location>
        <begin position="15"/>
        <end position="26"/>
    </location>
</feature>
<reference evidence="2 3" key="1">
    <citation type="journal article" date="2022" name="G3 (Bethesda)">
        <title>Whole-genome sequence and methylome profiling of the almond [Prunus dulcis (Mill.) D.A. Webb] cultivar 'Nonpareil'.</title>
        <authorList>
            <person name="D'Amico-Willman K.M."/>
            <person name="Ouma W.Z."/>
            <person name="Meulia T."/>
            <person name="Sideli G.M."/>
            <person name="Gradziel T.M."/>
            <person name="Fresnedo-Ramirez J."/>
        </authorList>
    </citation>
    <scope>NUCLEOTIDE SEQUENCE [LARGE SCALE GENOMIC DNA]</scope>
    <source>
        <strain evidence="2">Clone GOH B32 T37-40</strain>
    </source>
</reference>
<feature type="compositionally biased region" description="Gly residues" evidence="1">
    <location>
        <begin position="119"/>
        <end position="151"/>
    </location>
</feature>
<gene>
    <name evidence="2" type="ORF">L3X38_028987</name>
</gene>
<comment type="caution">
    <text evidence="2">The sequence shown here is derived from an EMBL/GenBank/DDBJ whole genome shotgun (WGS) entry which is preliminary data.</text>
</comment>
<protein>
    <submittedName>
        <fullName evidence="2">Uncharacterized protein</fullName>
    </submittedName>
</protein>
<evidence type="ECO:0000256" key="1">
    <source>
        <dbReference type="SAM" id="MobiDB-lite"/>
    </source>
</evidence>
<proteinExistence type="predicted"/>